<protein>
    <recommendedName>
        <fullName evidence="2">Cyclin N-terminal domain-containing protein</fullName>
    </recommendedName>
</protein>
<organism evidence="3 4">
    <name type="scientific">[Candida] anglica</name>
    <dbReference type="NCBI Taxonomy" id="148631"/>
    <lineage>
        <taxon>Eukaryota</taxon>
        <taxon>Fungi</taxon>
        <taxon>Dikarya</taxon>
        <taxon>Ascomycota</taxon>
        <taxon>Saccharomycotina</taxon>
        <taxon>Pichiomycetes</taxon>
        <taxon>Debaryomycetaceae</taxon>
        <taxon>Kurtzmaniella</taxon>
    </lineage>
</organism>
<evidence type="ECO:0000313" key="3">
    <source>
        <dbReference type="EMBL" id="CAK7908731.1"/>
    </source>
</evidence>
<dbReference type="PANTHER" id="PTHR15615:SF36">
    <property type="entry name" value="PHO85 CYCLIN-5"/>
    <property type="match status" value="1"/>
</dbReference>
<dbReference type="InterPro" id="IPR006671">
    <property type="entry name" value="Cyclin_N"/>
</dbReference>
<dbReference type="InterPro" id="IPR013922">
    <property type="entry name" value="Cyclin_PHO80-like"/>
</dbReference>
<evidence type="ECO:0000313" key="4">
    <source>
        <dbReference type="Proteomes" id="UP001497600"/>
    </source>
</evidence>
<feature type="domain" description="Cyclin N-terminal" evidence="2">
    <location>
        <begin position="90"/>
        <end position="185"/>
    </location>
</feature>
<reference evidence="3 4" key="1">
    <citation type="submission" date="2024-01" db="EMBL/GenBank/DDBJ databases">
        <authorList>
            <consortium name="Genoscope - CEA"/>
            <person name="William W."/>
        </authorList>
    </citation>
    <scope>NUCLEOTIDE SEQUENCE [LARGE SCALE GENOMIC DNA]</scope>
    <source>
        <strain evidence="3 4">29B2s-10</strain>
    </source>
</reference>
<accession>A0ABP0EDP3</accession>
<feature type="region of interest" description="Disordered" evidence="1">
    <location>
        <begin position="1"/>
        <end position="40"/>
    </location>
</feature>
<dbReference type="EMBL" id="OZ004257">
    <property type="protein sequence ID" value="CAK7908731.1"/>
    <property type="molecule type" value="Genomic_DNA"/>
</dbReference>
<dbReference type="InterPro" id="IPR036915">
    <property type="entry name" value="Cyclin-like_sf"/>
</dbReference>
<evidence type="ECO:0000256" key="1">
    <source>
        <dbReference type="SAM" id="MobiDB-lite"/>
    </source>
</evidence>
<dbReference type="Proteomes" id="UP001497600">
    <property type="component" value="Chromosome E"/>
</dbReference>
<gene>
    <name evidence="3" type="ORF">CAAN4_E11562</name>
</gene>
<dbReference type="PANTHER" id="PTHR15615">
    <property type="match status" value="1"/>
</dbReference>
<proteinExistence type="predicted"/>
<dbReference type="CDD" id="cd20557">
    <property type="entry name" value="CYCLIN_ScPCL1-like"/>
    <property type="match status" value="1"/>
</dbReference>
<sequence>MSQSVTSPASSTFSAADLSDNGSPATAYSSPEFTKRSFPSASVSPNQSSYYSEHLNKSHFNLILINSAIKLLRILYTKNPQQGEISEHKLRFFIVEILRRSKTSTQSLQLACYYVYKLIKSNKQVDICPRKLFLTLIILASKFNQDYNYSFKSWLKICGSNDNEFTIRELRSLEMNTLSLLDYELYLNNEKYENWCNVLMIFSYDFIKQQRILLQNTAENQLTFELDDVSVTSKLTHWRELFTTLELNANSSINFKSYFNSQKGSKVIFIDVESERVQVPSLFTKRSICAIDEKLDIVKKFKYSTSIQN</sequence>
<dbReference type="Pfam" id="PF00134">
    <property type="entry name" value="Cyclin_N"/>
    <property type="match status" value="1"/>
</dbReference>
<name>A0ABP0EDP3_9ASCO</name>
<evidence type="ECO:0000259" key="2">
    <source>
        <dbReference type="Pfam" id="PF00134"/>
    </source>
</evidence>
<dbReference type="SUPFAM" id="SSF47954">
    <property type="entry name" value="Cyclin-like"/>
    <property type="match status" value="1"/>
</dbReference>
<keyword evidence="4" id="KW-1185">Reference proteome</keyword>
<dbReference type="Gene3D" id="1.10.472.10">
    <property type="entry name" value="Cyclin-like"/>
    <property type="match status" value="1"/>
</dbReference>